<dbReference type="EMBL" id="CP011971">
    <property type="protein sequence ID" value="AMN47786.1"/>
    <property type="molecule type" value="Genomic_DNA"/>
</dbReference>
<reference evidence="1 2" key="1">
    <citation type="submission" date="2015-06" db="EMBL/GenBank/DDBJ databases">
        <title>A Comprehensive Approach to Explore the Metabolic and Phylogenetic Diversity of Bacterial Steroid Degradation in the Environment: Testosterone as an Example.</title>
        <authorList>
            <person name="Yang F.-C."/>
            <person name="Chen Y.-L."/>
            <person name="Yu C.-P."/>
            <person name="Tang S.-L."/>
            <person name="Wang P.-H."/>
            <person name="Ismail W."/>
            <person name="Wang C.-H."/>
            <person name="Yang C.-Y."/>
            <person name="Chiang Y.-R."/>
        </authorList>
    </citation>
    <scope>NUCLEOTIDE SEQUENCE [LARGE SCALE GENOMIC DNA]</scope>
    <source>
        <strain evidence="1 2">DSM 18526</strain>
    </source>
</reference>
<proteinExistence type="predicted"/>
<dbReference type="Gene3D" id="3.55.50.30">
    <property type="match status" value="1"/>
</dbReference>
<keyword evidence="2" id="KW-1185">Reference proteome</keyword>
<gene>
    <name evidence="1" type="ORF">ACG33_11895</name>
</gene>
<organism evidence="1 2">
    <name type="scientific">Steroidobacter denitrificans</name>
    <dbReference type="NCBI Taxonomy" id="465721"/>
    <lineage>
        <taxon>Bacteria</taxon>
        <taxon>Pseudomonadati</taxon>
        <taxon>Pseudomonadota</taxon>
        <taxon>Gammaproteobacteria</taxon>
        <taxon>Steroidobacterales</taxon>
        <taxon>Steroidobacteraceae</taxon>
        <taxon>Steroidobacter</taxon>
    </lineage>
</organism>
<protein>
    <submittedName>
        <fullName evidence="1">Uncharacterized protein</fullName>
    </submittedName>
</protein>
<dbReference type="KEGG" id="sdf:ACG33_11895"/>
<dbReference type="AlphaFoldDB" id="A0A127FBJ5"/>
<accession>A0A127FBJ5</accession>
<evidence type="ECO:0000313" key="2">
    <source>
        <dbReference type="Proteomes" id="UP000070250"/>
    </source>
</evidence>
<evidence type="ECO:0000313" key="1">
    <source>
        <dbReference type="EMBL" id="AMN47786.1"/>
    </source>
</evidence>
<name>A0A127FBJ5_STEDE</name>
<dbReference type="Proteomes" id="UP000070250">
    <property type="component" value="Chromosome"/>
</dbReference>
<sequence>MEALGDELHFFSIPPQQLSTALLAYAEQADLQIIFRTDLLQEYHSPGIYGTYTIAAATLALLVETGFNIEFVGPRTVVVAAAGASQRNR</sequence>
<dbReference type="STRING" id="465721.ACG33_11895"/>